<evidence type="ECO:0000313" key="3">
    <source>
        <dbReference type="Proteomes" id="UP000005222"/>
    </source>
</evidence>
<dbReference type="Gene3D" id="3.60.21.10">
    <property type="match status" value="1"/>
</dbReference>
<dbReference type="STRING" id="559304.G8YRW8"/>
<protein>
    <submittedName>
        <fullName evidence="2">Piso0_000925 protein</fullName>
    </submittedName>
</protein>
<dbReference type="OMA" id="FHYPLPN"/>
<reference evidence="2 3" key="1">
    <citation type="journal article" date="2012" name="G3 (Bethesda)">
        <title>Pichia sorbitophila, an interspecies yeast hybrid reveals early steps of genome resolution following polyploidization.</title>
        <authorList>
            <person name="Leh Louis V."/>
            <person name="Despons L."/>
            <person name="Friedrich A."/>
            <person name="Martin T."/>
            <person name="Durrens P."/>
            <person name="Casaregola S."/>
            <person name="Neuveglise C."/>
            <person name="Fairhead C."/>
            <person name="Marck C."/>
            <person name="Cruz J.A."/>
            <person name="Straub M.L."/>
            <person name="Kugler V."/>
            <person name="Sacerdot C."/>
            <person name="Uzunov Z."/>
            <person name="Thierry A."/>
            <person name="Weiss S."/>
            <person name="Bleykasten C."/>
            <person name="De Montigny J."/>
            <person name="Jacques N."/>
            <person name="Jung P."/>
            <person name="Lemaire M."/>
            <person name="Mallet S."/>
            <person name="Morel G."/>
            <person name="Richard G.F."/>
            <person name="Sarkar A."/>
            <person name="Savel G."/>
            <person name="Schacherer J."/>
            <person name="Seret M.L."/>
            <person name="Talla E."/>
            <person name="Samson G."/>
            <person name="Jubin C."/>
            <person name="Poulain J."/>
            <person name="Vacherie B."/>
            <person name="Barbe V."/>
            <person name="Pelletier E."/>
            <person name="Sherman D.J."/>
            <person name="Westhof E."/>
            <person name="Weissenbach J."/>
            <person name="Baret P.V."/>
            <person name="Wincker P."/>
            <person name="Gaillardin C."/>
            <person name="Dujon B."/>
            <person name="Souciet J.L."/>
        </authorList>
    </citation>
    <scope>NUCLEOTIDE SEQUENCE [LARGE SCALE GENOMIC DNA]</scope>
    <source>
        <strain evidence="3">ATCC MYA-4447 / BCRC 22081 / CBS 7064 / NBRC 10061 / NRRL Y-12695</strain>
    </source>
</reference>
<dbReference type="GO" id="GO:0004721">
    <property type="term" value="F:phosphoprotein phosphatase activity"/>
    <property type="evidence" value="ECO:0007669"/>
    <property type="project" value="TreeGrafter"/>
</dbReference>
<name>G8YRW8_PICSO</name>
<keyword evidence="3" id="KW-1185">Reference proteome</keyword>
<gene>
    <name evidence="2" type="primary">Piso0_000925</name>
    <name evidence="2" type="ORF">GNLVRS01_PISO0C07042g</name>
</gene>
<dbReference type="eggNOG" id="KOG1432">
    <property type="taxonomic scope" value="Eukaryota"/>
</dbReference>
<dbReference type="AlphaFoldDB" id="G8YRW8"/>
<organism evidence="2 3">
    <name type="scientific">Pichia sorbitophila (strain ATCC MYA-4447 / BCRC 22081 / CBS 7064 / NBRC 10061 / NRRL Y-12695)</name>
    <name type="common">Hybrid yeast</name>
    <dbReference type="NCBI Taxonomy" id="559304"/>
    <lineage>
        <taxon>Eukaryota</taxon>
        <taxon>Fungi</taxon>
        <taxon>Dikarya</taxon>
        <taxon>Ascomycota</taxon>
        <taxon>Saccharomycotina</taxon>
        <taxon>Pichiomycetes</taxon>
        <taxon>Debaryomycetaceae</taxon>
        <taxon>Millerozyma</taxon>
    </lineage>
</organism>
<dbReference type="GO" id="GO:0005737">
    <property type="term" value="C:cytoplasm"/>
    <property type="evidence" value="ECO:0007669"/>
    <property type="project" value="TreeGrafter"/>
</dbReference>
<dbReference type="EMBL" id="FO082057">
    <property type="protein sequence ID" value="CCE78305.1"/>
    <property type="molecule type" value="Genomic_DNA"/>
</dbReference>
<dbReference type="Pfam" id="PF00149">
    <property type="entry name" value="Metallophos"/>
    <property type="match status" value="1"/>
</dbReference>
<feature type="domain" description="Calcineurin-like phosphoesterase" evidence="1">
    <location>
        <begin position="225"/>
        <end position="453"/>
    </location>
</feature>
<dbReference type="PANTHER" id="PTHR32440">
    <property type="entry name" value="PHOSPHATASE DCR2-RELATED-RELATED"/>
    <property type="match status" value="1"/>
</dbReference>
<dbReference type="Proteomes" id="UP000005222">
    <property type="component" value="Chromosome C"/>
</dbReference>
<dbReference type="OrthoDB" id="783096at2759"/>
<dbReference type="InterPro" id="IPR029052">
    <property type="entry name" value="Metallo-depent_PP-like"/>
</dbReference>
<dbReference type="InterPro" id="IPR004843">
    <property type="entry name" value="Calcineurin-like_PHP"/>
</dbReference>
<dbReference type="HOGENOM" id="CLU_023934_0_0_1"/>
<sequence length="534" mass="61579">MIHVRLYWRNKRLVVLVLFLAFSLTLIRLSQPREILEAAQEPRQYLKDVVVDVNIRRCLKWRSCRPSNGWTRVEGGLSEHSNSWSLHKYYVELRKVPSSKATRGLIDFSLSATPIYALDEEWIRTKTGGLFLWKRYIDTSSADFQTTPIIRYVEILAGDRDLQDTRDKWYFQEQELDLPFGTKIPIHFSSLKVSLIEQQQVEEQSNEFNQARQEGRLVLNNDKVRIMQISDLHFTNHFEICTGKQCLRDMNTIKFISSVLNAEAVDLVVITGDLIDFAGCDDYKSAILKALAPIVEKKIPFIFTFGESDTNEFHSAALTSRKRQILSYVSSLPGSYNTIPEKDMHGLSNYHISVVRESDSHQMALLTILDSEDRKIDESQVNYLYRLNQNVGQDVAKLLLFHYPLPIFRPTGVFQLVGSYNQQHELKSKANNKIRDDIVSCGYHVIAVGHEHENDACILDIKSDGDNDKPQNEVWLCYSGVTGDTSKTVFKPDTERTLRIFEYDFATKKLITWKRNEKSGLGFDYQIIKELSNI</sequence>
<accession>G8YRW8</accession>
<evidence type="ECO:0000259" key="1">
    <source>
        <dbReference type="Pfam" id="PF00149"/>
    </source>
</evidence>
<proteinExistence type="predicted"/>
<evidence type="ECO:0000313" key="2">
    <source>
        <dbReference type="EMBL" id="CCE78305.1"/>
    </source>
</evidence>
<dbReference type="InParanoid" id="G8YRW8"/>
<dbReference type="PANTHER" id="PTHR32440:SF0">
    <property type="entry name" value="PHOSPHATASE DCR2-RELATED"/>
    <property type="match status" value="1"/>
</dbReference>
<dbReference type="SUPFAM" id="SSF56300">
    <property type="entry name" value="Metallo-dependent phosphatases"/>
    <property type="match status" value="1"/>
</dbReference>